<dbReference type="Pfam" id="PF00860">
    <property type="entry name" value="Xan_ur_permease"/>
    <property type="match status" value="1"/>
</dbReference>
<evidence type="ECO:0000313" key="11">
    <source>
        <dbReference type="Proteomes" id="UP000317422"/>
    </source>
</evidence>
<protein>
    <submittedName>
        <fullName evidence="10">Xanthine permease</fullName>
    </submittedName>
</protein>
<evidence type="ECO:0000256" key="5">
    <source>
        <dbReference type="ARBA" id="ARBA00022692"/>
    </source>
</evidence>
<feature type="transmembrane region" description="Helical" evidence="9">
    <location>
        <begin position="127"/>
        <end position="147"/>
    </location>
</feature>
<feature type="transmembrane region" description="Helical" evidence="9">
    <location>
        <begin position="68"/>
        <end position="90"/>
    </location>
</feature>
<evidence type="ECO:0000256" key="8">
    <source>
        <dbReference type="SAM" id="MobiDB-lite"/>
    </source>
</evidence>
<feature type="transmembrane region" description="Helical" evidence="9">
    <location>
        <begin position="39"/>
        <end position="62"/>
    </location>
</feature>
<dbReference type="NCBIfam" id="TIGR00801">
    <property type="entry name" value="ncs2"/>
    <property type="match status" value="1"/>
</dbReference>
<evidence type="ECO:0000256" key="6">
    <source>
        <dbReference type="ARBA" id="ARBA00022989"/>
    </source>
</evidence>
<evidence type="ECO:0000256" key="9">
    <source>
        <dbReference type="SAM" id="Phobius"/>
    </source>
</evidence>
<evidence type="ECO:0000256" key="7">
    <source>
        <dbReference type="ARBA" id="ARBA00023136"/>
    </source>
</evidence>
<dbReference type="InterPro" id="IPR006043">
    <property type="entry name" value="NCS2"/>
</dbReference>
<gene>
    <name evidence="10" type="ORF">FHX37_0967</name>
</gene>
<dbReference type="GO" id="GO:0042907">
    <property type="term" value="F:xanthine transmembrane transporter activity"/>
    <property type="evidence" value="ECO:0007669"/>
    <property type="project" value="TreeGrafter"/>
</dbReference>
<feature type="region of interest" description="Disordered" evidence="8">
    <location>
        <begin position="467"/>
        <end position="515"/>
    </location>
</feature>
<organism evidence="10 11">
    <name type="scientific">Haloactinospora alba</name>
    <dbReference type="NCBI Taxonomy" id="405555"/>
    <lineage>
        <taxon>Bacteria</taxon>
        <taxon>Bacillati</taxon>
        <taxon>Actinomycetota</taxon>
        <taxon>Actinomycetes</taxon>
        <taxon>Streptosporangiales</taxon>
        <taxon>Nocardiopsidaceae</taxon>
        <taxon>Haloactinospora</taxon>
    </lineage>
</organism>
<dbReference type="NCBIfam" id="TIGR03173">
    <property type="entry name" value="pbuX"/>
    <property type="match status" value="1"/>
</dbReference>
<feature type="transmembrane region" description="Helical" evidence="9">
    <location>
        <begin position="340"/>
        <end position="363"/>
    </location>
</feature>
<evidence type="ECO:0000256" key="2">
    <source>
        <dbReference type="ARBA" id="ARBA00008821"/>
    </source>
</evidence>
<feature type="transmembrane region" description="Helical" evidence="9">
    <location>
        <begin position="426"/>
        <end position="449"/>
    </location>
</feature>
<comment type="caution">
    <text evidence="10">The sequence shown here is derived from an EMBL/GenBank/DDBJ whole genome shotgun (WGS) entry which is preliminary data.</text>
</comment>
<dbReference type="PROSITE" id="PS01116">
    <property type="entry name" value="XANTH_URACIL_PERMASE"/>
    <property type="match status" value="1"/>
</dbReference>
<keyword evidence="4" id="KW-1003">Cell membrane</keyword>
<dbReference type="PANTHER" id="PTHR42810">
    <property type="entry name" value="PURINE PERMEASE C1399.01C-RELATED"/>
    <property type="match status" value="1"/>
</dbReference>
<dbReference type="AlphaFoldDB" id="A0A543NGU7"/>
<keyword evidence="6 9" id="KW-1133">Transmembrane helix</keyword>
<feature type="transmembrane region" description="Helical" evidence="9">
    <location>
        <begin position="102"/>
        <end position="121"/>
    </location>
</feature>
<feature type="compositionally biased region" description="Low complexity" evidence="8">
    <location>
        <begin position="484"/>
        <end position="494"/>
    </location>
</feature>
<proteinExistence type="inferred from homology"/>
<evidence type="ECO:0000256" key="4">
    <source>
        <dbReference type="ARBA" id="ARBA00022475"/>
    </source>
</evidence>
<feature type="region of interest" description="Disordered" evidence="8">
    <location>
        <begin position="1"/>
        <end position="32"/>
    </location>
</feature>
<evidence type="ECO:0000313" key="10">
    <source>
        <dbReference type="EMBL" id="TQN31078.1"/>
    </source>
</evidence>
<feature type="transmembrane region" description="Helical" evidence="9">
    <location>
        <begin position="154"/>
        <end position="176"/>
    </location>
</feature>
<feature type="transmembrane region" description="Helical" evidence="9">
    <location>
        <begin position="253"/>
        <end position="276"/>
    </location>
</feature>
<feature type="compositionally biased region" description="Polar residues" evidence="8">
    <location>
        <begin position="11"/>
        <end position="23"/>
    </location>
</feature>
<comment type="subcellular location">
    <subcellularLocation>
        <location evidence="1">Cell membrane</location>
        <topology evidence="1">Multi-pass membrane protein</topology>
    </subcellularLocation>
</comment>
<keyword evidence="7 9" id="KW-0472">Membrane</keyword>
<dbReference type="EMBL" id="VFQC01000001">
    <property type="protein sequence ID" value="TQN31078.1"/>
    <property type="molecule type" value="Genomic_DNA"/>
</dbReference>
<dbReference type="PANTHER" id="PTHR42810:SF4">
    <property type="entry name" value="URIC ACID TRANSPORTER UACT"/>
    <property type="match status" value="1"/>
</dbReference>
<evidence type="ECO:0000256" key="1">
    <source>
        <dbReference type="ARBA" id="ARBA00004651"/>
    </source>
</evidence>
<dbReference type="GO" id="GO:0005886">
    <property type="term" value="C:plasma membrane"/>
    <property type="evidence" value="ECO:0007669"/>
    <property type="project" value="UniProtKB-SubCell"/>
</dbReference>
<dbReference type="Proteomes" id="UP000317422">
    <property type="component" value="Unassembled WGS sequence"/>
</dbReference>
<sequence>MRFRKSVKDGSATTNAATGTHSDGQTDERPEDEKLPAKLLTIYGLQHILTMYAGAVAPALVIGGAADLGAADLGILVSGALLVAGIATLLQTLGPWGTGAQLPIVVGASFVPVSAMTTIAADPDLGMPVVFGASLVGGLFALCLTPFFGQLVRFFPPVVTGSIITIIGLSLMPVAADWIIDESPGHHPSLSNLALAGATLALVLLFSRVLPGLLSRLSILLGMVAGTLIAIPFGKADFSEVTGGPVFSLGSPLHFGLPEFDTAAILTMCVIMLVVLTEGASHIIAVGEIVGAKVDARRISAGLRADVSASVLAPLLNGTPGSSFAQNIGLIALTKVKSRFVVAVGAGMLIILGLFPILGRIVATIPNPVLGGAGLVLFGTVAASGIRTLGKVDFDDNLNLILVATSLGFGIIPIAVPEFYEGLPSWLSTILESGIVGAAFVAILLNLVFNVIGGGQYEDDPTVFSAAPTLDQAYPQDGDEEETQPPAAQTDAAAVSPNGSTATGDAGARLDRDPD</sequence>
<dbReference type="NCBIfam" id="NF037981">
    <property type="entry name" value="NCS2_1"/>
    <property type="match status" value="1"/>
</dbReference>
<keyword evidence="11" id="KW-1185">Reference proteome</keyword>
<keyword evidence="5 9" id="KW-0812">Transmembrane</keyword>
<comment type="similarity">
    <text evidence="2">Belongs to the nucleobase:cation symporter-2 (NCS2) (TC 2.A.40) family.</text>
</comment>
<reference evidence="10 11" key="1">
    <citation type="submission" date="2019-06" db="EMBL/GenBank/DDBJ databases">
        <title>Sequencing the genomes of 1000 actinobacteria strains.</title>
        <authorList>
            <person name="Klenk H.-P."/>
        </authorList>
    </citation>
    <scope>NUCLEOTIDE SEQUENCE [LARGE SCALE GENOMIC DNA]</scope>
    <source>
        <strain evidence="10 11">DSM 45015</strain>
    </source>
</reference>
<dbReference type="InterPro" id="IPR006042">
    <property type="entry name" value="Xan_ur_permease"/>
</dbReference>
<keyword evidence="3" id="KW-0813">Transport</keyword>
<name>A0A543NGU7_9ACTN</name>
<dbReference type="RefSeq" id="WP_170181501.1">
    <property type="nucleotide sequence ID" value="NZ_VFQC01000001.1"/>
</dbReference>
<dbReference type="InterPro" id="IPR017588">
    <property type="entry name" value="UacT-like"/>
</dbReference>
<accession>A0A543NGU7</accession>
<feature type="transmembrane region" description="Helical" evidence="9">
    <location>
        <begin position="369"/>
        <end position="386"/>
    </location>
</feature>
<feature type="transmembrane region" description="Helical" evidence="9">
    <location>
        <begin position="188"/>
        <end position="206"/>
    </location>
</feature>
<feature type="transmembrane region" description="Helical" evidence="9">
    <location>
        <begin position="213"/>
        <end position="233"/>
    </location>
</feature>
<feature type="transmembrane region" description="Helical" evidence="9">
    <location>
        <begin position="398"/>
        <end position="420"/>
    </location>
</feature>
<evidence type="ECO:0000256" key="3">
    <source>
        <dbReference type="ARBA" id="ARBA00022448"/>
    </source>
</evidence>